<evidence type="ECO:0000256" key="1">
    <source>
        <dbReference type="SAM" id="MobiDB-lite"/>
    </source>
</evidence>
<gene>
    <name evidence="2" type="ORF">PDMSB3_3970</name>
</gene>
<accession>A0A5Q4YWE0</accession>
<evidence type="ECO:0000313" key="3">
    <source>
        <dbReference type="Proteomes" id="UP000325811"/>
    </source>
</evidence>
<feature type="region of interest" description="Disordered" evidence="1">
    <location>
        <begin position="42"/>
        <end position="64"/>
    </location>
</feature>
<evidence type="ECO:0000313" key="2">
    <source>
        <dbReference type="EMBL" id="VVD30420.1"/>
    </source>
</evidence>
<proteinExistence type="predicted"/>
<organism evidence="2 3">
    <name type="scientific">Paraburkholderia dioscoreae</name>
    <dbReference type="NCBI Taxonomy" id="2604047"/>
    <lineage>
        <taxon>Bacteria</taxon>
        <taxon>Pseudomonadati</taxon>
        <taxon>Pseudomonadota</taxon>
        <taxon>Betaproteobacteria</taxon>
        <taxon>Burkholderiales</taxon>
        <taxon>Burkholderiaceae</taxon>
        <taxon>Paraburkholderia</taxon>
    </lineage>
</organism>
<keyword evidence="3" id="KW-1185">Reference proteome</keyword>
<sequence length="64" mass="6556">MTRLGGGKAASERQRAARGPSASGQVMVAGLVMMKVGSVLQERRAGKPRHRGALPAGVLDSVAD</sequence>
<dbReference type="Proteomes" id="UP000325811">
    <property type="component" value="Chromosome I"/>
</dbReference>
<dbReference type="KEGG" id="pdio:PDMSB3_3970"/>
<name>A0A5Q4YWE0_9BURK</name>
<dbReference type="AlphaFoldDB" id="A0A5Q4YWE0"/>
<reference evidence="2 3" key="1">
    <citation type="submission" date="2019-08" db="EMBL/GenBank/DDBJ databases">
        <authorList>
            <person name="Herpell B J."/>
        </authorList>
    </citation>
    <scope>NUCLEOTIDE SEQUENCE [LARGE SCALE GENOMIC DNA]</scope>
    <source>
        <strain evidence="3">Msb3</strain>
    </source>
</reference>
<feature type="region of interest" description="Disordered" evidence="1">
    <location>
        <begin position="1"/>
        <end position="24"/>
    </location>
</feature>
<dbReference type="EMBL" id="LR699553">
    <property type="protein sequence ID" value="VVD30420.1"/>
    <property type="molecule type" value="Genomic_DNA"/>
</dbReference>
<protein>
    <submittedName>
        <fullName evidence="2">Uncharacterized protein</fullName>
    </submittedName>
</protein>